<dbReference type="InterPro" id="IPR036869">
    <property type="entry name" value="J_dom_sf"/>
</dbReference>
<dbReference type="PANTHER" id="PTHR43096">
    <property type="entry name" value="DNAJ HOMOLOG 1, MITOCHONDRIAL-RELATED"/>
    <property type="match status" value="1"/>
</dbReference>
<dbReference type="PRINTS" id="PR00625">
    <property type="entry name" value="JDOMAIN"/>
</dbReference>
<dbReference type="RefSeq" id="WP_101460487.1">
    <property type="nucleotide sequence ID" value="NZ_CP025408.1"/>
</dbReference>
<dbReference type="Gene3D" id="2.60.260.20">
    <property type="entry name" value="Urease metallochaperone UreE, N-terminal domain"/>
    <property type="match status" value="2"/>
</dbReference>
<dbReference type="AlphaFoldDB" id="A0A2K9F3W7"/>
<name>A0A2K9F3W7_9RHOB</name>
<dbReference type="SUPFAM" id="SSF46565">
    <property type="entry name" value="Chaperone J-domain"/>
    <property type="match status" value="1"/>
</dbReference>
<dbReference type="Pfam" id="PF01556">
    <property type="entry name" value="DnaJ_C"/>
    <property type="match status" value="1"/>
</dbReference>
<dbReference type="OrthoDB" id="9779889at2"/>
<dbReference type="PANTHER" id="PTHR43096:SF10">
    <property type="entry name" value="CHAPERONE PROTEIN DNAJ A6, CHLOROPLASTIC"/>
    <property type="match status" value="1"/>
</dbReference>
<dbReference type="FunFam" id="2.60.260.20:FF:000013">
    <property type="entry name" value="DnaJ subfamily B member 11"/>
    <property type="match status" value="1"/>
</dbReference>
<protein>
    <submittedName>
        <fullName evidence="2">Molecular chaperone DnaJ</fullName>
    </submittedName>
</protein>
<keyword evidence="3" id="KW-1185">Reference proteome</keyword>
<dbReference type="CDD" id="cd06257">
    <property type="entry name" value="DnaJ"/>
    <property type="match status" value="1"/>
</dbReference>
<feature type="domain" description="J" evidence="1">
    <location>
        <begin position="4"/>
        <end position="68"/>
    </location>
</feature>
<accession>A0A2K9F3W7</accession>
<dbReference type="InterPro" id="IPR001623">
    <property type="entry name" value="DnaJ_domain"/>
</dbReference>
<dbReference type="InterPro" id="IPR018253">
    <property type="entry name" value="DnaJ_domain_CS"/>
</dbReference>
<dbReference type="InterPro" id="IPR008971">
    <property type="entry name" value="HSP40/DnaJ_pept-bd"/>
</dbReference>
<dbReference type="CDD" id="cd10747">
    <property type="entry name" value="DnaJ_C"/>
    <property type="match status" value="1"/>
</dbReference>
<evidence type="ECO:0000313" key="2">
    <source>
        <dbReference type="EMBL" id="AUH33821.1"/>
    </source>
</evidence>
<dbReference type="InterPro" id="IPR002939">
    <property type="entry name" value="DnaJ_C"/>
</dbReference>
<dbReference type="PROSITE" id="PS50076">
    <property type="entry name" value="DNAJ_2"/>
    <property type="match status" value="1"/>
</dbReference>
<reference evidence="2 3" key="1">
    <citation type="submission" date="2017-12" db="EMBL/GenBank/DDBJ databases">
        <authorList>
            <person name="Hurst M.R.H."/>
        </authorList>
    </citation>
    <scope>NUCLEOTIDE SEQUENCE [LARGE SCALE GENOMIC DNA]</scope>
    <source>
        <strain evidence="2 3">BM15</strain>
    </source>
</reference>
<dbReference type="Gene3D" id="1.10.287.110">
    <property type="entry name" value="DnaJ domain"/>
    <property type="match status" value="1"/>
</dbReference>
<organism evidence="2 3">
    <name type="scientific">Paracoccus tegillarcae</name>
    <dbReference type="NCBI Taxonomy" id="1529068"/>
    <lineage>
        <taxon>Bacteria</taxon>
        <taxon>Pseudomonadati</taxon>
        <taxon>Pseudomonadota</taxon>
        <taxon>Alphaproteobacteria</taxon>
        <taxon>Rhodobacterales</taxon>
        <taxon>Paracoccaceae</taxon>
        <taxon>Paracoccus</taxon>
    </lineage>
</organism>
<gene>
    <name evidence="2" type="ORF">CUV01_10850</name>
</gene>
<dbReference type="SMART" id="SM00271">
    <property type="entry name" value="DnaJ"/>
    <property type="match status" value="1"/>
</dbReference>
<dbReference type="GO" id="GO:0051082">
    <property type="term" value="F:unfolded protein binding"/>
    <property type="evidence" value="ECO:0007669"/>
    <property type="project" value="InterPro"/>
</dbReference>
<dbReference type="SUPFAM" id="SSF49493">
    <property type="entry name" value="HSP40/DnaJ peptide-binding domain"/>
    <property type="match status" value="2"/>
</dbReference>
<dbReference type="GO" id="GO:0005737">
    <property type="term" value="C:cytoplasm"/>
    <property type="evidence" value="ECO:0007669"/>
    <property type="project" value="TreeGrafter"/>
</dbReference>
<dbReference type="Proteomes" id="UP000233742">
    <property type="component" value="Chromosome"/>
</dbReference>
<sequence>MAGDPYAALGVAKTASDADIKKAYRKIAKTDHPDLNPDPAAADRFKAAAAAYDLLKDPEQRRRFDAGEIDEGGQERPQHRYYREHAEAAGNPYQQDYGFQGDPDLSSVFEDLFGHRAQGQGGYRARRPGGGGGEADFSMRGQDHRFQLEVDFMTAATGGKTRITLPDGGDLEVSIPRGAHDGQTIRLKGKGGPGYGKGGPGDAYLTLGIGQHPDFQRDGNDIFVTLPISIDEAVLGGKVAVPTIDGTVNLTIPKGATTGQKLRLRGRGVDGGDQQVELKVVMPPRPDDELTAFMESWRKTHGYDPRAKMKTGA</sequence>
<proteinExistence type="predicted"/>
<dbReference type="KEGG" id="paro:CUV01_10850"/>
<dbReference type="Pfam" id="PF00226">
    <property type="entry name" value="DnaJ"/>
    <property type="match status" value="1"/>
</dbReference>
<evidence type="ECO:0000313" key="3">
    <source>
        <dbReference type="Proteomes" id="UP000233742"/>
    </source>
</evidence>
<dbReference type="GO" id="GO:0042026">
    <property type="term" value="P:protein refolding"/>
    <property type="evidence" value="ECO:0007669"/>
    <property type="project" value="TreeGrafter"/>
</dbReference>
<evidence type="ECO:0000259" key="1">
    <source>
        <dbReference type="PROSITE" id="PS50076"/>
    </source>
</evidence>
<dbReference type="PROSITE" id="PS00636">
    <property type="entry name" value="DNAJ_1"/>
    <property type="match status" value="1"/>
</dbReference>
<dbReference type="EMBL" id="CP025408">
    <property type="protein sequence ID" value="AUH33821.1"/>
    <property type="molecule type" value="Genomic_DNA"/>
</dbReference>